<dbReference type="CDD" id="cd02136">
    <property type="entry name" value="PnbA_NfnB-like"/>
    <property type="match status" value="1"/>
</dbReference>
<dbReference type="PANTHER" id="PTHR43673">
    <property type="entry name" value="NAD(P)H NITROREDUCTASE YDGI-RELATED"/>
    <property type="match status" value="1"/>
</dbReference>
<evidence type="ECO:0000313" key="7">
    <source>
        <dbReference type="Proteomes" id="UP000515733"/>
    </source>
</evidence>
<evidence type="ECO:0000256" key="5">
    <source>
        <dbReference type="ARBA" id="ARBA00023002"/>
    </source>
</evidence>
<dbReference type="Gene3D" id="3.40.109.10">
    <property type="entry name" value="NADH Oxidase"/>
    <property type="match status" value="1"/>
</dbReference>
<proteinExistence type="inferred from homology"/>
<dbReference type="SUPFAM" id="SSF55469">
    <property type="entry name" value="FMN-dependent nitroreductase-like"/>
    <property type="match status" value="1"/>
</dbReference>
<dbReference type="OrthoDB" id="9773807at2"/>
<comment type="cofactor">
    <cofactor evidence="1">
        <name>FMN</name>
        <dbReference type="ChEBI" id="CHEBI:58210"/>
    </cofactor>
</comment>
<dbReference type="InterPro" id="IPR029479">
    <property type="entry name" value="Nitroreductase"/>
</dbReference>
<protein>
    <submittedName>
        <fullName evidence="6">Nitroreductase family protein</fullName>
    </submittedName>
</protein>
<dbReference type="Proteomes" id="UP000515733">
    <property type="component" value="Chromosome"/>
</dbReference>
<keyword evidence="3" id="KW-0285">Flavoprotein</keyword>
<evidence type="ECO:0000256" key="1">
    <source>
        <dbReference type="ARBA" id="ARBA00001917"/>
    </source>
</evidence>
<evidence type="ECO:0000256" key="3">
    <source>
        <dbReference type="ARBA" id="ARBA00022630"/>
    </source>
</evidence>
<keyword evidence="4" id="KW-0288">FMN</keyword>
<name>A0A6S6XZA1_9PROT</name>
<dbReference type="AlphaFoldDB" id="A0A6S6XZA1"/>
<evidence type="ECO:0000256" key="4">
    <source>
        <dbReference type="ARBA" id="ARBA00022643"/>
    </source>
</evidence>
<evidence type="ECO:0000313" key="6">
    <source>
        <dbReference type="EMBL" id="CAB1368222.1"/>
    </source>
</evidence>
<comment type="similarity">
    <text evidence="2">Belongs to the nitroreductase family.</text>
</comment>
<reference evidence="6 7" key="1">
    <citation type="submission" date="2020-03" db="EMBL/GenBank/DDBJ databases">
        <authorList>
            <consortium name="Genoscope - CEA"/>
            <person name="William W."/>
        </authorList>
    </citation>
    <scope>NUCLEOTIDE SEQUENCE [LARGE SCALE GENOMIC DNA]</scope>
    <source>
        <strain evidence="7">DSM 16959</strain>
    </source>
</reference>
<organism evidence="6 7">
    <name type="scientific">Denitratisoma oestradiolicum</name>
    <dbReference type="NCBI Taxonomy" id="311182"/>
    <lineage>
        <taxon>Bacteria</taxon>
        <taxon>Pseudomonadati</taxon>
        <taxon>Pseudomonadota</taxon>
        <taxon>Betaproteobacteria</taxon>
        <taxon>Nitrosomonadales</taxon>
        <taxon>Sterolibacteriaceae</taxon>
        <taxon>Denitratisoma</taxon>
    </lineage>
</organism>
<keyword evidence="7" id="KW-1185">Reference proteome</keyword>
<evidence type="ECO:0000256" key="2">
    <source>
        <dbReference type="ARBA" id="ARBA00007118"/>
    </source>
</evidence>
<keyword evidence="5" id="KW-0560">Oxidoreductase</keyword>
<dbReference type="KEGG" id="doe:DENOEST_1057"/>
<accession>A0A6S6XZA1</accession>
<dbReference type="EMBL" id="LR778301">
    <property type="protein sequence ID" value="CAB1368222.1"/>
    <property type="molecule type" value="Genomic_DNA"/>
</dbReference>
<dbReference type="RefSeq" id="WP_145771875.1">
    <property type="nucleotide sequence ID" value="NZ_LR778301.1"/>
</dbReference>
<dbReference type="PANTHER" id="PTHR43673:SF2">
    <property type="entry name" value="NITROREDUCTASE"/>
    <property type="match status" value="1"/>
</dbReference>
<sequence>MMNVTEAVLSRASARAYLDKPVDSTLLRSILATALRAPSGGNVQPWHIHVLLGEAKQNFTQRIMTSFAETPMGESPNPGMYPEPLPDPFKERRAVCGLMLYDALAIPKEDKKGRIAQALKNYEFFGAPVGLIFTMPSYMVEAQAIDMGILMQTIMLLARDHGLDTCPQVIWRMWPQTIRSALNIDDSHHVMGGMCLGYADTASPVANLGIPRAAFEDAVSFHDA</sequence>
<gene>
    <name evidence="6" type="ORF">DENOEST_1057</name>
</gene>
<dbReference type="GO" id="GO:0016491">
    <property type="term" value="F:oxidoreductase activity"/>
    <property type="evidence" value="ECO:0007669"/>
    <property type="project" value="UniProtKB-KW"/>
</dbReference>
<dbReference type="Pfam" id="PF00881">
    <property type="entry name" value="Nitroreductase"/>
    <property type="match status" value="1"/>
</dbReference>
<dbReference type="InterPro" id="IPR000415">
    <property type="entry name" value="Nitroreductase-like"/>
</dbReference>